<sequence length="313" mass="37323">MYGLVEYLNELYKKCDIPFELCIDNKMIFKTNPFLYTDKEIIEVRFNINNKMFILRTYSNFKDSLKLIKFCIENRCKDEYDVRENTIISLLKNEYVSSDKLNDIMLELNEVYLIAINLEEKISETIDILKTIYIDTEVSILEYNEYIILLGTFEDIEDHISSITETIHNNLYKRCYISYYEVKDYNNISSLYKEGIYKISLAKKYNISNRIFNEKSLLFESIVDSLSEEKKVKILSKFNDGFNKLDDDTINTIEVFFNCDLNLSESAKNLYVHRNTLIYRLDKIKKCTSYDIRNFNEAILFKIAFFVWKESKI</sequence>
<dbReference type="InterPro" id="IPR025736">
    <property type="entry name" value="PucR_C-HTH_dom"/>
</dbReference>
<dbReference type="Gene3D" id="1.10.10.2840">
    <property type="entry name" value="PucR C-terminal helix-turn-helix domain"/>
    <property type="match status" value="1"/>
</dbReference>
<comment type="caution">
    <text evidence="2">The sequence shown here is derived from an EMBL/GenBank/DDBJ whole genome shotgun (WGS) entry which is preliminary data.</text>
</comment>
<dbReference type="AlphaFoldDB" id="A0A6B4P5N6"/>
<dbReference type="EMBL" id="SXFB01000003">
    <property type="protein sequence ID" value="NFV25749.1"/>
    <property type="molecule type" value="Genomic_DNA"/>
</dbReference>
<protein>
    <submittedName>
        <fullName evidence="2">PucR family transcriptional regulator</fullName>
    </submittedName>
</protein>
<evidence type="ECO:0000259" key="1">
    <source>
        <dbReference type="Pfam" id="PF13556"/>
    </source>
</evidence>
<dbReference type="InterPro" id="IPR009057">
    <property type="entry name" value="Homeodomain-like_sf"/>
</dbReference>
<proteinExistence type="predicted"/>
<dbReference type="Proteomes" id="UP000486903">
    <property type="component" value="Unassembled WGS sequence"/>
</dbReference>
<dbReference type="Pfam" id="PF13556">
    <property type="entry name" value="HTH_30"/>
    <property type="match status" value="1"/>
</dbReference>
<dbReference type="PANTHER" id="PTHR33744">
    <property type="entry name" value="CARBOHYDRATE DIACID REGULATOR"/>
    <property type="match status" value="1"/>
</dbReference>
<dbReference type="InterPro" id="IPR042070">
    <property type="entry name" value="PucR_C-HTH_sf"/>
</dbReference>
<dbReference type="PANTHER" id="PTHR33744:SF15">
    <property type="entry name" value="CARBOHYDRATE DIACID REGULATOR"/>
    <property type="match status" value="1"/>
</dbReference>
<feature type="domain" description="PucR C-terminal helix-turn-helix" evidence="1">
    <location>
        <begin position="251"/>
        <end position="305"/>
    </location>
</feature>
<dbReference type="RefSeq" id="WP_003371695.1">
    <property type="nucleotide sequence ID" value="NZ_JACBBA010000003.1"/>
</dbReference>
<accession>A0A6B4P5N6</accession>
<name>A0A6B4P5N6_CLOBO</name>
<evidence type="ECO:0000313" key="3">
    <source>
        <dbReference type="Proteomes" id="UP000486903"/>
    </source>
</evidence>
<dbReference type="InterPro" id="IPR051448">
    <property type="entry name" value="CdaR-like_regulators"/>
</dbReference>
<reference evidence="2 3" key="1">
    <citation type="submission" date="2019-04" db="EMBL/GenBank/DDBJ databases">
        <title>Genome sequencing of Clostridium botulinum Groups I-IV and Clostridium butyricum.</title>
        <authorList>
            <person name="Brunt J."/>
            <person name="Van Vliet A.H.M."/>
            <person name="Stringer S.C."/>
            <person name="Carter A.T."/>
            <person name="Peck M.W."/>
        </authorList>
    </citation>
    <scope>NUCLEOTIDE SEQUENCE [LARGE SCALE GENOMIC DNA]</scope>
    <source>
        <strain evidence="2 3">BL81</strain>
    </source>
</reference>
<organism evidence="2 3">
    <name type="scientific">Clostridium botulinum</name>
    <dbReference type="NCBI Taxonomy" id="1491"/>
    <lineage>
        <taxon>Bacteria</taxon>
        <taxon>Bacillati</taxon>
        <taxon>Bacillota</taxon>
        <taxon>Clostridia</taxon>
        <taxon>Eubacteriales</taxon>
        <taxon>Clostridiaceae</taxon>
        <taxon>Clostridium</taxon>
    </lineage>
</organism>
<evidence type="ECO:0000313" key="2">
    <source>
        <dbReference type="EMBL" id="NFV25749.1"/>
    </source>
</evidence>
<dbReference type="SUPFAM" id="SSF46689">
    <property type="entry name" value="Homeodomain-like"/>
    <property type="match status" value="1"/>
</dbReference>
<gene>
    <name evidence="2" type="ORF">FDG31_06125</name>
</gene>